<keyword evidence="4" id="KW-1185">Reference proteome</keyword>
<sequence>MTDKNATLSYSPFNPANPPNTRPKSKYPYEQESRKPDWLLLLISAIVLLTLLIAWLAGIPGSFYQ</sequence>
<evidence type="ECO:0000313" key="3">
    <source>
        <dbReference type="EMBL" id="AUD03656.1"/>
    </source>
</evidence>
<feature type="region of interest" description="Disordered" evidence="1">
    <location>
        <begin position="1"/>
        <end position="29"/>
    </location>
</feature>
<dbReference type="AlphaFoldDB" id="A0A2K8Z1A1"/>
<keyword evidence="2" id="KW-1133">Transmembrane helix</keyword>
<organism evidence="3 4">
    <name type="scientific">Spirosoma pollinicola</name>
    <dbReference type="NCBI Taxonomy" id="2057025"/>
    <lineage>
        <taxon>Bacteria</taxon>
        <taxon>Pseudomonadati</taxon>
        <taxon>Bacteroidota</taxon>
        <taxon>Cytophagia</taxon>
        <taxon>Cytophagales</taxon>
        <taxon>Cytophagaceae</taxon>
        <taxon>Spirosoma</taxon>
    </lineage>
</organism>
<feature type="compositionally biased region" description="Polar residues" evidence="1">
    <location>
        <begin position="1"/>
        <end position="14"/>
    </location>
</feature>
<feature type="transmembrane region" description="Helical" evidence="2">
    <location>
        <begin position="38"/>
        <end position="59"/>
    </location>
</feature>
<dbReference type="KEGG" id="spir:CWM47_18590"/>
<gene>
    <name evidence="3" type="ORF">CWM47_18590</name>
</gene>
<evidence type="ECO:0000256" key="1">
    <source>
        <dbReference type="SAM" id="MobiDB-lite"/>
    </source>
</evidence>
<dbReference type="Proteomes" id="UP000232883">
    <property type="component" value="Chromosome"/>
</dbReference>
<protein>
    <submittedName>
        <fullName evidence="3">Uncharacterized protein</fullName>
    </submittedName>
</protein>
<name>A0A2K8Z1A1_9BACT</name>
<dbReference type="EMBL" id="CP025096">
    <property type="protein sequence ID" value="AUD03656.1"/>
    <property type="molecule type" value="Genomic_DNA"/>
</dbReference>
<keyword evidence="2" id="KW-0812">Transmembrane</keyword>
<accession>A0A2K8Z1A1</accession>
<evidence type="ECO:0000313" key="4">
    <source>
        <dbReference type="Proteomes" id="UP000232883"/>
    </source>
</evidence>
<reference evidence="3 4" key="1">
    <citation type="submission" date="2017-11" db="EMBL/GenBank/DDBJ databases">
        <title>Taxonomic description and genome sequences of Spirosoma HA7 sp. nov., isolated from pollen microhabitat of Corylus avellana.</title>
        <authorList>
            <person name="Ambika Manirajan B."/>
            <person name="Suarez C."/>
            <person name="Ratering S."/>
            <person name="Geissler-Plaum R."/>
            <person name="Cardinale M."/>
            <person name="Sylvia S."/>
        </authorList>
    </citation>
    <scope>NUCLEOTIDE SEQUENCE [LARGE SCALE GENOMIC DNA]</scope>
    <source>
        <strain evidence="3 4">HA7</strain>
    </source>
</reference>
<proteinExistence type="predicted"/>
<keyword evidence="2" id="KW-0472">Membrane</keyword>
<evidence type="ECO:0000256" key="2">
    <source>
        <dbReference type="SAM" id="Phobius"/>
    </source>
</evidence>